<gene>
    <name evidence="1" type="ORF">L596_000365</name>
</gene>
<keyword evidence="2" id="KW-1185">Reference proteome</keyword>
<reference evidence="1 2" key="2">
    <citation type="journal article" date="2019" name="G3 (Bethesda)">
        <title>Hybrid Assembly of the Genome of the Entomopathogenic Nematode Steinernema carpocapsae Identifies the X-Chromosome.</title>
        <authorList>
            <person name="Serra L."/>
            <person name="Macchietto M."/>
            <person name="Macias-Munoz A."/>
            <person name="McGill C.J."/>
            <person name="Rodriguez I.M."/>
            <person name="Rodriguez B."/>
            <person name="Murad R."/>
            <person name="Mortazavi A."/>
        </authorList>
    </citation>
    <scope>NUCLEOTIDE SEQUENCE [LARGE SCALE GENOMIC DNA]</scope>
    <source>
        <strain evidence="1 2">ALL</strain>
    </source>
</reference>
<name>A0A4U8UM49_STECR</name>
<reference evidence="1 2" key="1">
    <citation type="journal article" date="2015" name="Genome Biol.">
        <title>Comparative genomics of Steinernema reveals deeply conserved gene regulatory networks.</title>
        <authorList>
            <person name="Dillman A.R."/>
            <person name="Macchietto M."/>
            <person name="Porter C.F."/>
            <person name="Rogers A."/>
            <person name="Williams B."/>
            <person name="Antoshechkin I."/>
            <person name="Lee M.M."/>
            <person name="Goodwin Z."/>
            <person name="Lu X."/>
            <person name="Lewis E.E."/>
            <person name="Goodrich-Blair H."/>
            <person name="Stock S.P."/>
            <person name="Adams B.J."/>
            <person name="Sternberg P.W."/>
            <person name="Mortazavi A."/>
        </authorList>
    </citation>
    <scope>NUCLEOTIDE SEQUENCE [LARGE SCALE GENOMIC DNA]</scope>
    <source>
        <strain evidence="1 2">ALL</strain>
    </source>
</reference>
<accession>A0A4U8UM49</accession>
<evidence type="ECO:0000313" key="2">
    <source>
        <dbReference type="Proteomes" id="UP000298663"/>
    </source>
</evidence>
<protein>
    <submittedName>
        <fullName evidence="1">Uncharacterized protein</fullName>
    </submittedName>
</protein>
<organism evidence="1 2">
    <name type="scientific">Steinernema carpocapsae</name>
    <name type="common">Entomopathogenic nematode</name>
    <dbReference type="NCBI Taxonomy" id="34508"/>
    <lineage>
        <taxon>Eukaryota</taxon>
        <taxon>Metazoa</taxon>
        <taxon>Ecdysozoa</taxon>
        <taxon>Nematoda</taxon>
        <taxon>Chromadorea</taxon>
        <taxon>Rhabditida</taxon>
        <taxon>Tylenchina</taxon>
        <taxon>Panagrolaimomorpha</taxon>
        <taxon>Strongyloidoidea</taxon>
        <taxon>Steinernematidae</taxon>
        <taxon>Steinernema</taxon>
    </lineage>
</organism>
<dbReference type="AlphaFoldDB" id="A0A4U8UM49"/>
<proteinExistence type="predicted"/>
<dbReference type="EMBL" id="AZBU02000001">
    <property type="protein sequence ID" value="TMS32538.1"/>
    <property type="molecule type" value="Genomic_DNA"/>
</dbReference>
<evidence type="ECO:0000313" key="1">
    <source>
        <dbReference type="EMBL" id="TMS32538.1"/>
    </source>
</evidence>
<comment type="caution">
    <text evidence="1">The sequence shown here is derived from an EMBL/GenBank/DDBJ whole genome shotgun (WGS) entry which is preliminary data.</text>
</comment>
<dbReference type="Proteomes" id="UP000298663">
    <property type="component" value="Unassembled WGS sequence"/>
</dbReference>
<sequence length="82" mass="8934">MLNWLSTKPKELKFDGVGFISTTLAAQANVPETQGSENIVSLPTIETSAMPSQPLQIEVDGMGIPTNLREAVLRPAEYHPQK</sequence>